<evidence type="ECO:0000313" key="1">
    <source>
        <dbReference type="EMBL" id="MBC9795041.1"/>
    </source>
</evidence>
<reference evidence="1 2" key="1">
    <citation type="submission" date="2020-09" db="EMBL/GenBank/DDBJ databases">
        <title>Sinomicrobium weinanense sp. nov., a halophilic bacteria isolated from saline-alkali soil.</title>
        <authorList>
            <person name="Wu P."/>
            <person name="Ren H."/>
            <person name="Mei Y."/>
            <person name="Liang Y."/>
            <person name="Chen Z."/>
        </authorList>
    </citation>
    <scope>NUCLEOTIDE SEQUENCE [LARGE SCALE GENOMIC DNA]</scope>
    <source>
        <strain evidence="1 2">FJxs</strain>
    </source>
</reference>
<name>A0A926Q2L0_9FLAO</name>
<comment type="caution">
    <text evidence="1">The sequence shown here is derived from an EMBL/GenBank/DDBJ whole genome shotgun (WGS) entry which is preliminary data.</text>
</comment>
<dbReference type="RefSeq" id="WP_187964199.1">
    <property type="nucleotide sequence ID" value="NZ_JACVDC010000006.1"/>
</dbReference>
<proteinExistence type="predicted"/>
<keyword evidence="2" id="KW-1185">Reference proteome</keyword>
<sequence length="240" mass="28348">MKKSVILIGMILLCYVRTYSQNNVFAFFEYDIRSGMEDPFINGYAKDLEWHQLQGDDWSWIGWFVMNGNRRGRFIDATPAHAWKDFDHWKVDAAENARYNKIHWQSYVVNPSGSYREILEEFSTFGKNWYRNRYLQVYYVQVRHGRERTFTRFLAGIKPLLEKRLQGRPFVWMKTISGGSPDTYLLFVALDKIEDLKSCDGLLERYPPADKEEGYGEMIKKVTSELWSYNKKLSSVPEGN</sequence>
<dbReference type="EMBL" id="JACVDC010000006">
    <property type="protein sequence ID" value="MBC9795041.1"/>
    <property type="molecule type" value="Genomic_DNA"/>
</dbReference>
<organism evidence="1 2">
    <name type="scientific">Sinomicrobium weinanense</name>
    <dbReference type="NCBI Taxonomy" id="2842200"/>
    <lineage>
        <taxon>Bacteria</taxon>
        <taxon>Pseudomonadati</taxon>
        <taxon>Bacteroidota</taxon>
        <taxon>Flavobacteriia</taxon>
        <taxon>Flavobacteriales</taxon>
        <taxon>Flavobacteriaceae</taxon>
        <taxon>Sinomicrobium</taxon>
    </lineage>
</organism>
<evidence type="ECO:0000313" key="2">
    <source>
        <dbReference type="Proteomes" id="UP000653730"/>
    </source>
</evidence>
<dbReference type="AlphaFoldDB" id="A0A926Q2L0"/>
<dbReference type="Proteomes" id="UP000653730">
    <property type="component" value="Unassembled WGS sequence"/>
</dbReference>
<protein>
    <submittedName>
        <fullName evidence="1">Uncharacterized protein</fullName>
    </submittedName>
</protein>
<gene>
    <name evidence="1" type="ORF">IBL28_03610</name>
</gene>
<accession>A0A926Q2L0</accession>